<evidence type="ECO:0000313" key="1">
    <source>
        <dbReference type="EMBL" id="KAJ8683645.1"/>
    </source>
</evidence>
<name>A0ACC2PJP0_9HYME</name>
<evidence type="ECO:0000313" key="2">
    <source>
        <dbReference type="Proteomes" id="UP001239111"/>
    </source>
</evidence>
<organism evidence="1 2">
    <name type="scientific">Eretmocerus hayati</name>
    <dbReference type="NCBI Taxonomy" id="131215"/>
    <lineage>
        <taxon>Eukaryota</taxon>
        <taxon>Metazoa</taxon>
        <taxon>Ecdysozoa</taxon>
        <taxon>Arthropoda</taxon>
        <taxon>Hexapoda</taxon>
        <taxon>Insecta</taxon>
        <taxon>Pterygota</taxon>
        <taxon>Neoptera</taxon>
        <taxon>Endopterygota</taxon>
        <taxon>Hymenoptera</taxon>
        <taxon>Apocrita</taxon>
        <taxon>Proctotrupomorpha</taxon>
        <taxon>Chalcidoidea</taxon>
        <taxon>Aphelinidae</taxon>
        <taxon>Aphelininae</taxon>
        <taxon>Eretmocerus</taxon>
    </lineage>
</organism>
<protein>
    <submittedName>
        <fullName evidence="1">Uncharacterized protein</fullName>
    </submittedName>
</protein>
<dbReference type="EMBL" id="CM056741">
    <property type="protein sequence ID" value="KAJ8683645.1"/>
    <property type="molecule type" value="Genomic_DNA"/>
</dbReference>
<comment type="caution">
    <text evidence="1">The sequence shown here is derived from an EMBL/GenBank/DDBJ whole genome shotgun (WGS) entry which is preliminary data.</text>
</comment>
<accession>A0ACC2PJP0</accession>
<reference evidence="1" key="1">
    <citation type="submission" date="2023-04" db="EMBL/GenBank/DDBJ databases">
        <title>A chromosome-level genome assembly of the parasitoid wasp Eretmocerus hayati.</title>
        <authorList>
            <person name="Zhong Y."/>
            <person name="Liu S."/>
            <person name="Liu Y."/>
        </authorList>
    </citation>
    <scope>NUCLEOTIDE SEQUENCE</scope>
    <source>
        <strain evidence="1">ZJU_SS_LIU_2023</strain>
    </source>
</reference>
<sequence>MAPKKGAGKRKAEAEVAEDDKQQEQNDAAPEKTPPKKRGRGRPAKNAAAATTTTKKAATAAPKNKKTKEVEEEADATQSNGDEEDATGNGNENGKHDDGEQESATSIYDFTVKDIKGNEVKLDKYKGHVLLIVNVASRCGYTSKNYKEMVELYNACEPQGLRILAFPCNQFGKQEPATNEKICEFAEKRGVKFDMFEKIDVNGSKAHPLYKYLKQQIAGPNGADIKWNFVKFIVDKSGKVVERHPSPANPLKLKENLEDYF</sequence>
<gene>
    <name evidence="1" type="ORF">QAD02_019437</name>
</gene>
<proteinExistence type="predicted"/>
<keyword evidence="2" id="KW-1185">Reference proteome</keyword>
<dbReference type="Proteomes" id="UP001239111">
    <property type="component" value="Chromosome 1"/>
</dbReference>